<protein>
    <recommendedName>
        <fullName evidence="6">LysM domain-containing protein</fullName>
    </recommendedName>
</protein>
<keyword evidence="5" id="KW-0732">Signal</keyword>
<evidence type="ECO:0000256" key="1">
    <source>
        <dbReference type="ARBA" id="ARBA00022669"/>
    </source>
</evidence>
<dbReference type="SUPFAM" id="SSF54106">
    <property type="entry name" value="LysM domain"/>
    <property type="match status" value="1"/>
</dbReference>
<feature type="transmembrane region" description="Helical" evidence="4">
    <location>
        <begin position="453"/>
        <end position="471"/>
    </location>
</feature>
<gene>
    <name evidence="7" type="ORF">C8A05DRAFT_34695</name>
</gene>
<dbReference type="PANTHER" id="PTHR34997">
    <property type="entry name" value="AM15"/>
    <property type="match status" value="1"/>
</dbReference>
<keyword evidence="8" id="KW-1185">Reference proteome</keyword>
<keyword evidence="4" id="KW-1133">Transmembrane helix</keyword>
<proteinExistence type="inferred from homology"/>
<evidence type="ECO:0000313" key="7">
    <source>
        <dbReference type="EMBL" id="KAK3901605.1"/>
    </source>
</evidence>
<dbReference type="InterPro" id="IPR052210">
    <property type="entry name" value="LysM1-like"/>
</dbReference>
<reference evidence="7" key="2">
    <citation type="submission" date="2023-05" db="EMBL/GenBank/DDBJ databases">
        <authorList>
            <consortium name="Lawrence Berkeley National Laboratory"/>
            <person name="Steindorff A."/>
            <person name="Hensen N."/>
            <person name="Bonometti L."/>
            <person name="Westerberg I."/>
            <person name="Brannstrom I.O."/>
            <person name="Guillou S."/>
            <person name="Cros-Aarteil S."/>
            <person name="Calhoun S."/>
            <person name="Haridas S."/>
            <person name="Kuo A."/>
            <person name="Mondo S."/>
            <person name="Pangilinan J."/>
            <person name="Riley R."/>
            <person name="Labutti K."/>
            <person name="Andreopoulos B."/>
            <person name="Lipzen A."/>
            <person name="Chen C."/>
            <person name="Yanf M."/>
            <person name="Daum C."/>
            <person name="Ng V."/>
            <person name="Clum A."/>
            <person name="Ohm R."/>
            <person name="Martin F."/>
            <person name="Silar P."/>
            <person name="Natvig D."/>
            <person name="Lalanne C."/>
            <person name="Gautier V."/>
            <person name="Ament-Velasquez S.L."/>
            <person name="Kruys A."/>
            <person name="Hutchinson M.I."/>
            <person name="Powell A.J."/>
            <person name="Barry K."/>
            <person name="Miller A.N."/>
            <person name="Grigoriev I.V."/>
            <person name="Debuchy R."/>
            <person name="Gladieux P."/>
            <person name="Thoren M.H."/>
            <person name="Johannesson H."/>
        </authorList>
    </citation>
    <scope>NUCLEOTIDE SEQUENCE</scope>
    <source>
        <strain evidence="7">CBS 103.79</strain>
    </source>
</reference>
<feature type="domain" description="LysM" evidence="6">
    <location>
        <begin position="41"/>
        <end position="88"/>
    </location>
</feature>
<feature type="transmembrane region" description="Helical" evidence="4">
    <location>
        <begin position="398"/>
        <end position="418"/>
    </location>
</feature>
<evidence type="ECO:0000256" key="2">
    <source>
        <dbReference type="ARBA" id="ARBA00023026"/>
    </source>
</evidence>
<comment type="caution">
    <text evidence="7">The sequence shown here is derived from an EMBL/GenBank/DDBJ whole genome shotgun (WGS) entry which is preliminary data.</text>
</comment>
<evidence type="ECO:0000256" key="4">
    <source>
        <dbReference type="SAM" id="Phobius"/>
    </source>
</evidence>
<evidence type="ECO:0000256" key="3">
    <source>
        <dbReference type="ARBA" id="ARBA00044955"/>
    </source>
</evidence>
<name>A0AAN6MJ84_9PEZI</name>
<dbReference type="Pfam" id="PF01476">
    <property type="entry name" value="LysM"/>
    <property type="match status" value="1"/>
</dbReference>
<dbReference type="GO" id="GO:0008061">
    <property type="term" value="F:chitin binding"/>
    <property type="evidence" value="ECO:0007669"/>
    <property type="project" value="UniProtKB-KW"/>
</dbReference>
<dbReference type="InterPro" id="IPR018392">
    <property type="entry name" value="LysM"/>
</dbReference>
<dbReference type="PANTHER" id="PTHR34997:SF1">
    <property type="entry name" value="PEPTIDOGLYCAN-BINDING LYSIN DOMAIN"/>
    <property type="match status" value="1"/>
</dbReference>
<sequence>MTGFSWRLLLLAAGGIGLARAQTATTPPAPTFTGSPSSCNKWYVIASGDTCAAVETKFGISHADFIAWNPAVSNDCATNFWLGQAYCIVDGDDCGKVEATFGITHAQFIAWNPVVSSDCQTNFSLGQAYCVGLGQAQSSTTSTGSSTTSAPPVTTPYSTRYLVTSETIIEPTYSTDWPPTKTQAGQPAYCNKWHLVEGGETCSTIVGQYSTPRSSDHSSSAASGSSKTITSQYFDCVQQVNTGGNTWKNESIICPPHYISGHTWNVWFIAKDTARLATYLSDKYYIQLEWTVPRDFHYFPCTPSEVVDCSDYGHMRGFPELPESFEVPNPKEAIGEALTNLRALVPYLEASAREIKLFIFDEDDGDAVPVFMVQSAIDQMKQIYEIGEDIQKKERENLIIMIVTAFLFVLPGVGEALASITGVAMLARVVIIATESGGAAVGAYDLATNPDNLAVGIFSYLLGFVGVRGALKGSWKDVATLRRKMSADDVKNLGDLVKNGLTKVDKVANICRKG</sequence>
<keyword evidence="2" id="KW-0843">Virulence</keyword>
<evidence type="ECO:0000313" key="8">
    <source>
        <dbReference type="Proteomes" id="UP001303889"/>
    </source>
</evidence>
<keyword evidence="1" id="KW-0147">Chitin-binding</keyword>
<feature type="signal peptide" evidence="5">
    <location>
        <begin position="1"/>
        <end position="21"/>
    </location>
</feature>
<dbReference type="InterPro" id="IPR036779">
    <property type="entry name" value="LysM_dom_sf"/>
</dbReference>
<evidence type="ECO:0000259" key="6">
    <source>
        <dbReference type="PROSITE" id="PS51782"/>
    </source>
</evidence>
<accession>A0AAN6MJ84</accession>
<keyword evidence="4" id="KW-0812">Transmembrane</keyword>
<dbReference type="Gene3D" id="3.10.350.10">
    <property type="entry name" value="LysM domain"/>
    <property type="match status" value="2"/>
</dbReference>
<feature type="transmembrane region" description="Helical" evidence="4">
    <location>
        <begin position="425"/>
        <end position="447"/>
    </location>
</feature>
<organism evidence="7 8">
    <name type="scientific">Staphylotrichum tortipilum</name>
    <dbReference type="NCBI Taxonomy" id="2831512"/>
    <lineage>
        <taxon>Eukaryota</taxon>
        <taxon>Fungi</taxon>
        <taxon>Dikarya</taxon>
        <taxon>Ascomycota</taxon>
        <taxon>Pezizomycotina</taxon>
        <taxon>Sordariomycetes</taxon>
        <taxon>Sordariomycetidae</taxon>
        <taxon>Sordariales</taxon>
        <taxon>Chaetomiaceae</taxon>
        <taxon>Staphylotrichum</taxon>
    </lineage>
</organism>
<reference evidence="7" key="1">
    <citation type="journal article" date="2023" name="Mol. Phylogenet. Evol.">
        <title>Genome-scale phylogeny and comparative genomics of the fungal order Sordariales.</title>
        <authorList>
            <person name="Hensen N."/>
            <person name="Bonometti L."/>
            <person name="Westerberg I."/>
            <person name="Brannstrom I.O."/>
            <person name="Guillou S."/>
            <person name="Cros-Aarteil S."/>
            <person name="Calhoun S."/>
            <person name="Haridas S."/>
            <person name="Kuo A."/>
            <person name="Mondo S."/>
            <person name="Pangilinan J."/>
            <person name="Riley R."/>
            <person name="LaButti K."/>
            <person name="Andreopoulos B."/>
            <person name="Lipzen A."/>
            <person name="Chen C."/>
            <person name="Yan M."/>
            <person name="Daum C."/>
            <person name="Ng V."/>
            <person name="Clum A."/>
            <person name="Steindorff A."/>
            <person name="Ohm R.A."/>
            <person name="Martin F."/>
            <person name="Silar P."/>
            <person name="Natvig D.O."/>
            <person name="Lalanne C."/>
            <person name="Gautier V."/>
            <person name="Ament-Velasquez S.L."/>
            <person name="Kruys A."/>
            <person name="Hutchinson M.I."/>
            <person name="Powell A.J."/>
            <person name="Barry K."/>
            <person name="Miller A.N."/>
            <person name="Grigoriev I.V."/>
            <person name="Debuchy R."/>
            <person name="Gladieux P."/>
            <person name="Hiltunen Thoren M."/>
            <person name="Johannesson H."/>
        </authorList>
    </citation>
    <scope>NUCLEOTIDE SEQUENCE</scope>
    <source>
        <strain evidence="7">CBS 103.79</strain>
    </source>
</reference>
<dbReference type="EMBL" id="MU855567">
    <property type="protein sequence ID" value="KAK3901605.1"/>
    <property type="molecule type" value="Genomic_DNA"/>
</dbReference>
<evidence type="ECO:0000256" key="5">
    <source>
        <dbReference type="SAM" id="SignalP"/>
    </source>
</evidence>
<dbReference type="Proteomes" id="UP001303889">
    <property type="component" value="Unassembled WGS sequence"/>
</dbReference>
<keyword evidence="4" id="KW-0472">Membrane</keyword>
<dbReference type="PROSITE" id="PS51782">
    <property type="entry name" value="LYSM"/>
    <property type="match status" value="1"/>
</dbReference>
<feature type="chain" id="PRO_5043031517" description="LysM domain-containing protein" evidence="5">
    <location>
        <begin position="22"/>
        <end position="514"/>
    </location>
</feature>
<comment type="similarity">
    <text evidence="3">Belongs to the secreted LysM effector family.</text>
</comment>
<dbReference type="CDD" id="cd00118">
    <property type="entry name" value="LysM"/>
    <property type="match status" value="2"/>
</dbReference>
<dbReference type="AlphaFoldDB" id="A0AAN6MJ84"/>